<evidence type="ECO:0000259" key="17">
    <source>
        <dbReference type="PROSITE" id="PS50011"/>
    </source>
</evidence>
<dbReference type="FunFam" id="1.10.510.10:FF:000190">
    <property type="entry name" value="Proto-oncogene tyrosine-protein kinase receptor Ret"/>
    <property type="match status" value="1"/>
</dbReference>
<evidence type="ECO:0000256" key="15">
    <source>
        <dbReference type="PROSITE-ProRule" id="PRU10141"/>
    </source>
</evidence>
<dbReference type="PRINTS" id="PR00109">
    <property type="entry name" value="TYRKINASE"/>
</dbReference>
<feature type="transmembrane region" description="Helical" evidence="16">
    <location>
        <begin position="219"/>
        <end position="243"/>
    </location>
</feature>
<dbReference type="Gene3D" id="1.10.510.10">
    <property type="entry name" value="Transferase(Phosphotransferase) domain 1"/>
    <property type="match status" value="1"/>
</dbReference>
<dbReference type="InterPro" id="IPR011009">
    <property type="entry name" value="Kinase-like_dom_sf"/>
</dbReference>
<evidence type="ECO:0000256" key="12">
    <source>
        <dbReference type="ARBA" id="ARBA00023180"/>
    </source>
</evidence>
<dbReference type="InterPro" id="IPR002126">
    <property type="entry name" value="Cadherin-like_dom"/>
</dbReference>
<evidence type="ECO:0000256" key="3">
    <source>
        <dbReference type="ARBA" id="ARBA00022679"/>
    </source>
</evidence>
<dbReference type="InterPro" id="IPR017441">
    <property type="entry name" value="Protein_kinase_ATP_BS"/>
</dbReference>
<keyword evidence="8 15" id="KW-0067">ATP-binding</keyword>
<keyword evidence="21" id="KW-1185">Reference proteome</keyword>
<keyword evidence="9 16" id="KW-1133">Transmembrane helix</keyword>
<name>E0W2Q2_PEDHC</name>
<dbReference type="InterPro" id="IPR050122">
    <property type="entry name" value="RTK"/>
</dbReference>
<keyword evidence="5" id="KW-0732">Signal</keyword>
<keyword evidence="3 19" id="KW-0808">Transferase</keyword>
<evidence type="ECO:0000259" key="18">
    <source>
        <dbReference type="PROSITE" id="PS50268"/>
    </source>
</evidence>
<evidence type="ECO:0000256" key="7">
    <source>
        <dbReference type="ARBA" id="ARBA00022777"/>
    </source>
</evidence>
<dbReference type="GO" id="GO:0043235">
    <property type="term" value="C:receptor complex"/>
    <property type="evidence" value="ECO:0007669"/>
    <property type="project" value="TreeGrafter"/>
</dbReference>
<reference evidence="19" key="1">
    <citation type="submission" date="2007-04" db="EMBL/GenBank/DDBJ databases">
        <title>Annotation of Pediculus humanus corporis strain USDA.</title>
        <authorList>
            <person name="Kirkness E."/>
            <person name="Hannick L."/>
            <person name="Hass B."/>
            <person name="Bruggner R."/>
            <person name="Lawson D."/>
            <person name="Bidwell S."/>
            <person name="Joardar V."/>
            <person name="Caler E."/>
            <person name="Walenz B."/>
            <person name="Inman J."/>
            <person name="Schobel S."/>
            <person name="Galinsky K."/>
            <person name="Amedeo P."/>
            <person name="Strausberg R."/>
        </authorList>
    </citation>
    <scope>NUCLEOTIDE SEQUENCE</scope>
    <source>
        <strain evidence="19">USDA</strain>
    </source>
</reference>
<dbReference type="OrthoDB" id="3256376at2759"/>
<evidence type="ECO:0000256" key="14">
    <source>
        <dbReference type="PROSITE-ProRule" id="PRU00043"/>
    </source>
</evidence>
<dbReference type="STRING" id="121224.E0W2Q2"/>
<dbReference type="PROSITE" id="PS00107">
    <property type="entry name" value="PROTEIN_KINASE_ATP"/>
    <property type="match status" value="1"/>
</dbReference>
<comment type="subcellular location">
    <subcellularLocation>
        <location evidence="1">Membrane</location>
        <topology evidence="1">Single-pass type I membrane protein</topology>
    </subcellularLocation>
</comment>
<dbReference type="AlphaFoldDB" id="E0W2Q2"/>
<dbReference type="EC" id="2.7.10.1" evidence="2"/>
<dbReference type="eggNOG" id="KOG0200">
    <property type="taxonomic scope" value="Eukaryota"/>
</dbReference>
<dbReference type="InterPro" id="IPR001245">
    <property type="entry name" value="Ser-Thr/Tyr_kinase_cat_dom"/>
</dbReference>
<dbReference type="PROSITE" id="PS50268">
    <property type="entry name" value="CADHERIN_2"/>
    <property type="match status" value="1"/>
</dbReference>
<dbReference type="GO" id="GO:0007169">
    <property type="term" value="P:cell surface receptor protein tyrosine kinase signaling pathway"/>
    <property type="evidence" value="ECO:0007669"/>
    <property type="project" value="TreeGrafter"/>
</dbReference>
<protein>
    <recommendedName>
        <fullName evidence="2">receptor protein-tyrosine kinase</fullName>
        <ecNumber evidence="2">2.7.10.1</ecNumber>
    </recommendedName>
</protein>
<evidence type="ECO:0000256" key="9">
    <source>
        <dbReference type="ARBA" id="ARBA00022989"/>
    </source>
</evidence>
<feature type="domain" description="Cadherin" evidence="18">
    <location>
        <begin position="32"/>
        <end position="135"/>
    </location>
</feature>
<dbReference type="Gene3D" id="3.30.200.20">
    <property type="entry name" value="Phosphorylase Kinase, domain 1"/>
    <property type="match status" value="1"/>
</dbReference>
<dbReference type="PANTHER" id="PTHR24416">
    <property type="entry name" value="TYROSINE-PROTEIN KINASE RECEPTOR"/>
    <property type="match status" value="1"/>
</dbReference>
<dbReference type="GO" id="GO:0005886">
    <property type="term" value="C:plasma membrane"/>
    <property type="evidence" value="ECO:0007669"/>
    <property type="project" value="TreeGrafter"/>
</dbReference>
<proteinExistence type="predicted"/>
<keyword evidence="19" id="KW-0675">Receptor</keyword>
<evidence type="ECO:0000256" key="8">
    <source>
        <dbReference type="ARBA" id="ARBA00022840"/>
    </source>
</evidence>
<dbReference type="PROSITE" id="PS00109">
    <property type="entry name" value="PROTEIN_KINASE_TYR"/>
    <property type="match status" value="1"/>
</dbReference>
<dbReference type="CDD" id="cd00192">
    <property type="entry name" value="PTKc"/>
    <property type="match status" value="1"/>
</dbReference>
<dbReference type="GO" id="GO:1902533">
    <property type="term" value="P:positive regulation of intracellular signal transduction"/>
    <property type="evidence" value="ECO:0007669"/>
    <property type="project" value="UniProtKB-ARBA"/>
</dbReference>
<gene>
    <name evidence="20" type="primary">8239642</name>
    <name evidence="19" type="ORF">Phum_PHUM596340</name>
</gene>
<feature type="domain" description="Protein kinase" evidence="17">
    <location>
        <begin position="327"/>
        <end position="602"/>
    </location>
</feature>
<organism>
    <name type="scientific">Pediculus humanus subsp. corporis</name>
    <name type="common">Body louse</name>
    <dbReference type="NCBI Taxonomy" id="121224"/>
    <lineage>
        <taxon>Eukaryota</taxon>
        <taxon>Metazoa</taxon>
        <taxon>Ecdysozoa</taxon>
        <taxon>Arthropoda</taxon>
        <taxon>Hexapoda</taxon>
        <taxon>Insecta</taxon>
        <taxon>Pterygota</taxon>
        <taxon>Neoptera</taxon>
        <taxon>Paraneoptera</taxon>
        <taxon>Psocodea</taxon>
        <taxon>Troctomorpha</taxon>
        <taxon>Phthiraptera</taxon>
        <taxon>Anoplura</taxon>
        <taxon>Pediculidae</taxon>
        <taxon>Pediculus</taxon>
    </lineage>
</organism>
<dbReference type="FunCoup" id="E0W2Q2">
    <property type="interactions" value="8"/>
</dbReference>
<evidence type="ECO:0000256" key="6">
    <source>
        <dbReference type="ARBA" id="ARBA00022741"/>
    </source>
</evidence>
<evidence type="ECO:0000256" key="11">
    <source>
        <dbReference type="ARBA" id="ARBA00023137"/>
    </source>
</evidence>
<keyword evidence="10 16" id="KW-0472">Membrane</keyword>
<dbReference type="EnsemblMetazoa" id="PHUM596340-RA">
    <property type="protein sequence ID" value="PHUM596340-PA"/>
    <property type="gene ID" value="PHUM596340"/>
</dbReference>
<keyword evidence="12" id="KW-0325">Glycoprotein</keyword>
<keyword evidence="6 15" id="KW-0547">Nucleotide-binding</keyword>
<dbReference type="SUPFAM" id="SSF56112">
    <property type="entry name" value="Protein kinase-like (PK-like)"/>
    <property type="match status" value="1"/>
</dbReference>
<evidence type="ECO:0000313" key="20">
    <source>
        <dbReference type="EnsemblMetazoa" id="PHUM596340-PA"/>
    </source>
</evidence>
<evidence type="ECO:0000256" key="1">
    <source>
        <dbReference type="ARBA" id="ARBA00004479"/>
    </source>
</evidence>
<evidence type="ECO:0000256" key="5">
    <source>
        <dbReference type="ARBA" id="ARBA00022729"/>
    </source>
</evidence>
<dbReference type="RefSeq" id="XP_002432646.1">
    <property type="nucleotide sequence ID" value="XM_002432601.1"/>
</dbReference>
<dbReference type="InterPro" id="IPR020635">
    <property type="entry name" value="Tyr_kinase_cat_dom"/>
</dbReference>
<reference evidence="20" key="3">
    <citation type="submission" date="2021-02" db="UniProtKB">
        <authorList>
            <consortium name="EnsemblMetazoa"/>
        </authorList>
    </citation>
    <scope>IDENTIFICATION</scope>
    <source>
        <strain evidence="20">USDA</strain>
    </source>
</reference>
<dbReference type="GeneID" id="8239642"/>
<dbReference type="GO" id="GO:0005509">
    <property type="term" value="F:calcium ion binding"/>
    <property type="evidence" value="ECO:0007669"/>
    <property type="project" value="UniProtKB-UniRule"/>
</dbReference>
<keyword evidence="11" id="KW-0829">Tyrosine-protein kinase</keyword>
<evidence type="ECO:0000256" key="16">
    <source>
        <dbReference type="SAM" id="Phobius"/>
    </source>
</evidence>
<evidence type="ECO:0000256" key="2">
    <source>
        <dbReference type="ARBA" id="ARBA00011902"/>
    </source>
</evidence>
<comment type="catalytic activity">
    <reaction evidence="13">
        <text>L-tyrosyl-[protein] + ATP = O-phospho-L-tyrosyl-[protein] + ADP + H(+)</text>
        <dbReference type="Rhea" id="RHEA:10596"/>
        <dbReference type="Rhea" id="RHEA-COMP:10136"/>
        <dbReference type="Rhea" id="RHEA-COMP:20101"/>
        <dbReference type="ChEBI" id="CHEBI:15378"/>
        <dbReference type="ChEBI" id="CHEBI:30616"/>
        <dbReference type="ChEBI" id="CHEBI:46858"/>
        <dbReference type="ChEBI" id="CHEBI:61978"/>
        <dbReference type="ChEBI" id="CHEBI:456216"/>
        <dbReference type="EC" id="2.7.10.1"/>
    </reaction>
</comment>
<dbReference type="Gene3D" id="2.60.40.60">
    <property type="entry name" value="Cadherins"/>
    <property type="match status" value="1"/>
</dbReference>
<dbReference type="EMBL" id="DS235879">
    <property type="protein sequence ID" value="EEB19908.1"/>
    <property type="molecule type" value="Genomic_DNA"/>
</dbReference>
<dbReference type="HOGENOM" id="CLU_020235_1_0_1"/>
<reference evidence="19" key="2">
    <citation type="submission" date="2007-04" db="EMBL/GenBank/DDBJ databases">
        <title>The genome of the human body louse.</title>
        <authorList>
            <consortium name="The Human Body Louse Genome Consortium"/>
            <person name="Kirkness E."/>
            <person name="Walenz B."/>
            <person name="Hass B."/>
            <person name="Bruggner R."/>
            <person name="Strausberg R."/>
        </authorList>
    </citation>
    <scope>NUCLEOTIDE SEQUENCE</scope>
    <source>
        <strain evidence="19">USDA</strain>
    </source>
</reference>
<sequence>MFVLAHGQHLFSENSPPILTLDRSWDIPIFEPVGSIITRVKAFDQENDTLRFGLEMIDPNKKNPFVIDPETGVVKLKESLEKRGGEKFLMYVTVNDGHLTMKSEVFINIKNSNGNGTKDSSFNKSPRPGYYPPYLLPNHPIVQQQQPQPDIVSPPKIISTLEHVIPTKQKTEKNFITTVKQDEEDEETMTTTSPSPPPPFISTKINVTANSTNVSSNEIAYTIIPTAVVCGIIFSTVLVAFLFRRKLIKYRNKMQKDDLRKESHGGIILEDPIAMHHWRGPRAFSNRYEGWDSDRAPMNEDQNPPPIQNDRDIIKPGDKWEFPRHHLKVFNILGEGCFGQVWRCEALNIDGREGTTVVAVKTLKESAGEKERKDLLQELEVMKSLEPHPNIVRLLGCCTKKDPLFVIMEFVSLGKLQSYLRNSRAERCYGNMHGESKTLTSRDLTSFAYQCARGMEFLSNKGIIHRDLAARNILVNNDQVCKVADFGFARDIIGSHVYERKSEGRLPIRWMAPESLYDNIFSVKSDVWGFGVLIWEIVTLGSTPYPGLAAADVMRKVRDGYRLEKPEHCRRELYNIMYYCWDKDPKERPSFQELVTLLEQLLLSETDYIELDRFPDHSYYNMISLSGEKL</sequence>
<evidence type="ECO:0000256" key="4">
    <source>
        <dbReference type="ARBA" id="ARBA00022692"/>
    </source>
</evidence>
<evidence type="ECO:0000313" key="19">
    <source>
        <dbReference type="EMBL" id="EEB19908.1"/>
    </source>
</evidence>
<dbReference type="GO" id="GO:0005524">
    <property type="term" value="F:ATP binding"/>
    <property type="evidence" value="ECO:0007669"/>
    <property type="project" value="UniProtKB-UniRule"/>
</dbReference>
<dbReference type="CDD" id="cd11304">
    <property type="entry name" value="Cadherin_repeat"/>
    <property type="match status" value="1"/>
</dbReference>
<dbReference type="EMBL" id="AAZO01007267">
    <property type="status" value="NOT_ANNOTATED_CDS"/>
    <property type="molecule type" value="Genomic_DNA"/>
</dbReference>
<dbReference type="CTD" id="8239642"/>
<dbReference type="Proteomes" id="UP000009046">
    <property type="component" value="Unassembled WGS sequence"/>
</dbReference>
<evidence type="ECO:0000256" key="10">
    <source>
        <dbReference type="ARBA" id="ARBA00023136"/>
    </source>
</evidence>
<dbReference type="PROSITE" id="PS50011">
    <property type="entry name" value="PROTEIN_KINASE_DOM"/>
    <property type="match status" value="1"/>
</dbReference>
<dbReference type="GO" id="GO:0004714">
    <property type="term" value="F:transmembrane receptor protein tyrosine kinase activity"/>
    <property type="evidence" value="ECO:0007669"/>
    <property type="project" value="UniProtKB-EC"/>
</dbReference>
<dbReference type="FunFam" id="3.30.200.20:FF:000678">
    <property type="entry name" value="Tyrosine kinase receptor"/>
    <property type="match status" value="1"/>
</dbReference>
<dbReference type="InterPro" id="IPR008266">
    <property type="entry name" value="Tyr_kinase_AS"/>
</dbReference>
<feature type="binding site" evidence="15">
    <location>
        <position position="361"/>
    </location>
    <ligand>
        <name>ATP</name>
        <dbReference type="ChEBI" id="CHEBI:30616"/>
    </ligand>
</feature>
<dbReference type="InterPro" id="IPR000719">
    <property type="entry name" value="Prot_kinase_dom"/>
</dbReference>
<evidence type="ECO:0000313" key="21">
    <source>
        <dbReference type="Proteomes" id="UP000009046"/>
    </source>
</evidence>
<dbReference type="VEuPathDB" id="VectorBase:PHUM596340"/>
<keyword evidence="7 19" id="KW-0418">Kinase</keyword>
<dbReference type="OMA" id="WDKDPAC"/>
<dbReference type="InParanoid" id="E0W2Q2"/>
<keyword evidence="14" id="KW-0106">Calcium</keyword>
<keyword evidence="4 16" id="KW-0812">Transmembrane</keyword>
<evidence type="ECO:0000256" key="13">
    <source>
        <dbReference type="ARBA" id="ARBA00051243"/>
    </source>
</evidence>
<dbReference type="PANTHER" id="PTHR24416:SF621">
    <property type="entry name" value="TYROSINE KINASE RECEPTOR CAD96CA"/>
    <property type="match status" value="1"/>
</dbReference>
<dbReference type="SMART" id="SM00219">
    <property type="entry name" value="TyrKc"/>
    <property type="match status" value="1"/>
</dbReference>
<dbReference type="SUPFAM" id="SSF49313">
    <property type="entry name" value="Cadherin-like"/>
    <property type="match status" value="1"/>
</dbReference>
<dbReference type="Pfam" id="PF07714">
    <property type="entry name" value="PK_Tyr_Ser-Thr"/>
    <property type="match status" value="1"/>
</dbReference>
<dbReference type="KEGG" id="phu:Phum_PHUM596340"/>
<accession>E0W2Q2</accession>
<dbReference type="GO" id="GO:0007156">
    <property type="term" value="P:homophilic cell adhesion via plasma membrane adhesion molecules"/>
    <property type="evidence" value="ECO:0007669"/>
    <property type="project" value="InterPro"/>
</dbReference>
<dbReference type="InterPro" id="IPR015919">
    <property type="entry name" value="Cadherin-like_sf"/>
</dbReference>